<proteinExistence type="predicted"/>
<name>A0A8K0KC65_LADFU</name>
<evidence type="ECO:0000256" key="5">
    <source>
        <dbReference type="PROSITE-ProRule" id="PRU00042"/>
    </source>
</evidence>
<evidence type="ECO:0000256" key="4">
    <source>
        <dbReference type="ARBA" id="ARBA00022833"/>
    </source>
</evidence>
<protein>
    <recommendedName>
        <fullName evidence="6">C2H2-type domain-containing protein</fullName>
    </recommendedName>
</protein>
<accession>A0A8K0KC65</accession>
<reference evidence="7" key="1">
    <citation type="submission" date="2013-04" db="EMBL/GenBank/DDBJ databases">
        <authorList>
            <person name="Qu J."/>
            <person name="Murali S.C."/>
            <person name="Bandaranaike D."/>
            <person name="Bellair M."/>
            <person name="Blankenburg K."/>
            <person name="Chao H."/>
            <person name="Dinh H."/>
            <person name="Doddapaneni H."/>
            <person name="Downs B."/>
            <person name="Dugan-Rocha S."/>
            <person name="Elkadiri S."/>
            <person name="Gnanaolivu R.D."/>
            <person name="Hernandez B."/>
            <person name="Javaid M."/>
            <person name="Jayaseelan J.C."/>
            <person name="Lee S."/>
            <person name="Li M."/>
            <person name="Ming W."/>
            <person name="Munidasa M."/>
            <person name="Muniz J."/>
            <person name="Nguyen L."/>
            <person name="Ongeri F."/>
            <person name="Osuji N."/>
            <person name="Pu L.-L."/>
            <person name="Puazo M."/>
            <person name="Qu C."/>
            <person name="Quiroz J."/>
            <person name="Raj R."/>
            <person name="Weissenberger G."/>
            <person name="Xin Y."/>
            <person name="Zou X."/>
            <person name="Han Y."/>
            <person name="Richards S."/>
            <person name="Worley K."/>
            <person name="Muzny D."/>
            <person name="Gibbs R."/>
        </authorList>
    </citation>
    <scope>NUCLEOTIDE SEQUENCE</scope>
    <source>
        <strain evidence="7">Sampled in the wild</strain>
    </source>
</reference>
<evidence type="ECO:0000313" key="8">
    <source>
        <dbReference type="Proteomes" id="UP000792457"/>
    </source>
</evidence>
<dbReference type="GO" id="GO:0005634">
    <property type="term" value="C:nucleus"/>
    <property type="evidence" value="ECO:0007669"/>
    <property type="project" value="UniProtKB-ARBA"/>
</dbReference>
<keyword evidence="4" id="KW-0862">Zinc</keyword>
<dbReference type="SUPFAM" id="SSF57667">
    <property type="entry name" value="beta-beta-alpha zinc fingers"/>
    <property type="match status" value="3"/>
</dbReference>
<evidence type="ECO:0000256" key="1">
    <source>
        <dbReference type="ARBA" id="ARBA00022723"/>
    </source>
</evidence>
<dbReference type="OrthoDB" id="6077919at2759"/>
<evidence type="ECO:0000313" key="7">
    <source>
        <dbReference type="EMBL" id="KAG8232210.1"/>
    </source>
</evidence>
<keyword evidence="2" id="KW-0677">Repeat</keyword>
<dbReference type="AlphaFoldDB" id="A0A8K0KC65"/>
<feature type="domain" description="C2H2-type" evidence="6">
    <location>
        <begin position="217"/>
        <end position="244"/>
    </location>
</feature>
<dbReference type="GO" id="GO:0008270">
    <property type="term" value="F:zinc ion binding"/>
    <property type="evidence" value="ECO:0007669"/>
    <property type="project" value="UniProtKB-KW"/>
</dbReference>
<feature type="domain" description="C2H2-type" evidence="6">
    <location>
        <begin position="127"/>
        <end position="154"/>
    </location>
</feature>
<dbReference type="PANTHER" id="PTHR24379:SF121">
    <property type="entry name" value="C2H2-TYPE DOMAIN-CONTAINING PROTEIN"/>
    <property type="match status" value="1"/>
</dbReference>
<evidence type="ECO:0000256" key="3">
    <source>
        <dbReference type="ARBA" id="ARBA00022771"/>
    </source>
</evidence>
<sequence>MEVFCGTEEQKWTNYAECGRINYREYHESDGGCLKLEIKTESEEEDNWTDVQPGAVMNRESALSDLRGADIVESDAEGCAVNKEDFVTCHHCGDKRRTLDELKEHILAEHLPLSVGARRRRGNGKIYKCKFCQKVLKSNRSLIQHTRNHTGERPFKHTGEKLFKCEQCKYRSWNRSVLKNHILVHSGERPFKCHICEYRSSRHTGERRLRRTGENRFKCNVCKYSTYAKVYLTRHIRLHSGKSNL</sequence>
<dbReference type="Proteomes" id="UP000792457">
    <property type="component" value="Unassembled WGS sequence"/>
</dbReference>
<dbReference type="Pfam" id="PF00096">
    <property type="entry name" value="zf-C2H2"/>
    <property type="match status" value="2"/>
</dbReference>
<dbReference type="InterPro" id="IPR036236">
    <property type="entry name" value="Znf_C2H2_sf"/>
</dbReference>
<gene>
    <name evidence="7" type="ORF">J437_LFUL010512</name>
</gene>
<evidence type="ECO:0000259" key="6">
    <source>
        <dbReference type="PROSITE" id="PS50157"/>
    </source>
</evidence>
<keyword evidence="1" id="KW-0479">Metal-binding</keyword>
<dbReference type="FunFam" id="3.30.160.60:FF:000446">
    <property type="entry name" value="Zinc finger protein"/>
    <property type="match status" value="2"/>
</dbReference>
<keyword evidence="8" id="KW-1185">Reference proteome</keyword>
<evidence type="ECO:0000256" key="2">
    <source>
        <dbReference type="ARBA" id="ARBA00022737"/>
    </source>
</evidence>
<dbReference type="InterPro" id="IPR013087">
    <property type="entry name" value="Znf_C2H2_type"/>
</dbReference>
<dbReference type="SMART" id="SM00355">
    <property type="entry name" value="ZnF_C2H2"/>
    <property type="match status" value="4"/>
</dbReference>
<comment type="caution">
    <text evidence="7">The sequence shown here is derived from an EMBL/GenBank/DDBJ whole genome shotgun (WGS) entry which is preliminary data.</text>
</comment>
<dbReference type="PROSITE" id="PS00028">
    <property type="entry name" value="ZINC_FINGER_C2H2_1"/>
    <property type="match status" value="1"/>
</dbReference>
<keyword evidence="3 5" id="KW-0863">Zinc-finger</keyword>
<feature type="domain" description="C2H2-type" evidence="6">
    <location>
        <begin position="163"/>
        <end position="190"/>
    </location>
</feature>
<reference evidence="7" key="2">
    <citation type="submission" date="2017-10" db="EMBL/GenBank/DDBJ databases">
        <title>Ladona fulva Genome sequencing and assembly.</title>
        <authorList>
            <person name="Murali S."/>
            <person name="Richards S."/>
            <person name="Bandaranaike D."/>
            <person name="Bellair M."/>
            <person name="Blankenburg K."/>
            <person name="Chao H."/>
            <person name="Dinh H."/>
            <person name="Doddapaneni H."/>
            <person name="Dugan-Rocha S."/>
            <person name="Elkadiri S."/>
            <person name="Gnanaolivu R."/>
            <person name="Hernandez B."/>
            <person name="Skinner E."/>
            <person name="Javaid M."/>
            <person name="Lee S."/>
            <person name="Li M."/>
            <person name="Ming W."/>
            <person name="Munidasa M."/>
            <person name="Muniz J."/>
            <person name="Nguyen L."/>
            <person name="Hughes D."/>
            <person name="Osuji N."/>
            <person name="Pu L.-L."/>
            <person name="Puazo M."/>
            <person name="Qu C."/>
            <person name="Quiroz J."/>
            <person name="Raj R."/>
            <person name="Weissenberger G."/>
            <person name="Xin Y."/>
            <person name="Zou X."/>
            <person name="Han Y."/>
            <person name="Worley K."/>
            <person name="Muzny D."/>
            <person name="Gibbs R."/>
        </authorList>
    </citation>
    <scope>NUCLEOTIDE SEQUENCE</scope>
    <source>
        <strain evidence="7">Sampled in the wild</strain>
    </source>
</reference>
<dbReference type="PROSITE" id="PS50157">
    <property type="entry name" value="ZINC_FINGER_C2H2_2"/>
    <property type="match status" value="3"/>
</dbReference>
<dbReference type="EMBL" id="KZ308603">
    <property type="protein sequence ID" value="KAG8232210.1"/>
    <property type="molecule type" value="Genomic_DNA"/>
</dbReference>
<dbReference type="Gene3D" id="3.30.160.60">
    <property type="entry name" value="Classic Zinc Finger"/>
    <property type="match status" value="3"/>
</dbReference>
<organism evidence="7 8">
    <name type="scientific">Ladona fulva</name>
    <name type="common">Scarce chaser dragonfly</name>
    <name type="synonym">Libellula fulva</name>
    <dbReference type="NCBI Taxonomy" id="123851"/>
    <lineage>
        <taxon>Eukaryota</taxon>
        <taxon>Metazoa</taxon>
        <taxon>Ecdysozoa</taxon>
        <taxon>Arthropoda</taxon>
        <taxon>Hexapoda</taxon>
        <taxon>Insecta</taxon>
        <taxon>Pterygota</taxon>
        <taxon>Palaeoptera</taxon>
        <taxon>Odonata</taxon>
        <taxon>Epiprocta</taxon>
        <taxon>Anisoptera</taxon>
        <taxon>Libelluloidea</taxon>
        <taxon>Libellulidae</taxon>
        <taxon>Ladona</taxon>
    </lineage>
</organism>
<dbReference type="PANTHER" id="PTHR24379">
    <property type="entry name" value="KRAB AND ZINC FINGER DOMAIN-CONTAINING"/>
    <property type="match status" value="1"/>
</dbReference>